<dbReference type="AlphaFoldDB" id="G2GKM8"/>
<accession>G2GKM8</accession>
<dbReference type="EMBL" id="AGBF01000181">
    <property type="protein sequence ID" value="EGX55932.1"/>
    <property type="molecule type" value="Genomic_DNA"/>
</dbReference>
<sequence length="52" mass="5697">MVFDHALSVLENDSASDVELRFVAERLSECLFNTMRVADSRGARLPDVEGGA</sequence>
<keyword evidence="2" id="KW-1185">Reference proteome</keyword>
<gene>
    <name evidence="1" type="ORF">SZN_30357</name>
</gene>
<evidence type="ECO:0000313" key="1">
    <source>
        <dbReference type="EMBL" id="EGX55932.1"/>
    </source>
</evidence>
<name>G2GKM8_9ACTN</name>
<evidence type="ECO:0000313" key="2">
    <source>
        <dbReference type="Proteomes" id="UP000004217"/>
    </source>
</evidence>
<organism evidence="1 2">
    <name type="scientific">Streptomyces zinciresistens K42</name>
    <dbReference type="NCBI Taxonomy" id="700597"/>
    <lineage>
        <taxon>Bacteria</taxon>
        <taxon>Bacillati</taxon>
        <taxon>Actinomycetota</taxon>
        <taxon>Actinomycetes</taxon>
        <taxon>Kitasatosporales</taxon>
        <taxon>Streptomycetaceae</taxon>
        <taxon>Streptomyces</taxon>
    </lineage>
</organism>
<dbReference type="Proteomes" id="UP000004217">
    <property type="component" value="Unassembled WGS sequence"/>
</dbReference>
<comment type="caution">
    <text evidence="1">The sequence shown here is derived from an EMBL/GenBank/DDBJ whole genome shotgun (WGS) entry which is preliminary data.</text>
</comment>
<protein>
    <submittedName>
        <fullName evidence="1">Uncharacterized protein</fullName>
    </submittedName>
</protein>
<proteinExistence type="predicted"/>
<reference evidence="1 2" key="1">
    <citation type="submission" date="2011-08" db="EMBL/GenBank/DDBJ databases">
        <authorList>
            <person name="Lin Y."/>
            <person name="Hao X."/>
            <person name="Johnstone L."/>
            <person name="Miller S.J."/>
            <person name="Wei G."/>
            <person name="Rensing C."/>
        </authorList>
    </citation>
    <scope>NUCLEOTIDE SEQUENCE [LARGE SCALE GENOMIC DNA]</scope>
    <source>
        <strain evidence="1 2">K42</strain>
    </source>
</reference>